<dbReference type="PANTHER" id="PTHR43788:SF8">
    <property type="entry name" value="DNA-BINDING PROTEIN SMUBP-2"/>
    <property type="match status" value="1"/>
</dbReference>
<reference evidence="9" key="1">
    <citation type="journal article" date="2014" name="Int. J. Syst. Evol. Microbiol.">
        <title>Complete genome sequence of Corynebacterium casei LMG S-19264T (=DSM 44701T), isolated from a smear-ripened cheese.</title>
        <authorList>
            <consortium name="US DOE Joint Genome Institute (JGI-PGF)"/>
            <person name="Walter F."/>
            <person name="Albersmeier A."/>
            <person name="Kalinowski J."/>
            <person name="Ruckert C."/>
        </authorList>
    </citation>
    <scope>NUCLEOTIDE SEQUENCE</scope>
    <source>
        <strain evidence="9">CGMCC 1.15758</strain>
    </source>
</reference>
<keyword evidence="6" id="KW-0175">Coiled coil</keyword>
<keyword evidence="2" id="KW-0547">Nucleotide-binding</keyword>
<keyword evidence="4" id="KW-0347">Helicase</keyword>
<reference evidence="9" key="2">
    <citation type="submission" date="2020-09" db="EMBL/GenBank/DDBJ databases">
        <authorList>
            <person name="Sun Q."/>
            <person name="Zhou Y."/>
        </authorList>
    </citation>
    <scope>NUCLEOTIDE SEQUENCE</scope>
    <source>
        <strain evidence="9">CGMCC 1.15758</strain>
    </source>
</reference>
<dbReference type="PANTHER" id="PTHR43788">
    <property type="entry name" value="DNA2/NAM7 HELICASE FAMILY MEMBER"/>
    <property type="match status" value="1"/>
</dbReference>
<evidence type="ECO:0000313" key="9">
    <source>
        <dbReference type="EMBL" id="GGG01708.1"/>
    </source>
</evidence>
<evidence type="ECO:0000256" key="1">
    <source>
        <dbReference type="ARBA" id="ARBA00007913"/>
    </source>
</evidence>
<dbReference type="GO" id="GO:0005524">
    <property type="term" value="F:ATP binding"/>
    <property type="evidence" value="ECO:0007669"/>
    <property type="project" value="UniProtKB-KW"/>
</dbReference>
<evidence type="ECO:0000259" key="7">
    <source>
        <dbReference type="Pfam" id="PF13086"/>
    </source>
</evidence>
<keyword evidence="3" id="KW-0378">Hydrolase</keyword>
<dbReference type="Proteomes" id="UP000636949">
    <property type="component" value="Unassembled WGS sequence"/>
</dbReference>
<dbReference type="Pfam" id="PF13086">
    <property type="entry name" value="AAA_11"/>
    <property type="match status" value="1"/>
</dbReference>
<gene>
    <name evidence="9" type="ORF">GCM10010995_18970</name>
</gene>
<dbReference type="OrthoDB" id="9806903at2"/>
<evidence type="ECO:0000256" key="6">
    <source>
        <dbReference type="SAM" id="Coils"/>
    </source>
</evidence>
<name>A0A8J2Z5K7_9GAMM</name>
<dbReference type="RefSeq" id="WP_150468971.1">
    <property type="nucleotide sequence ID" value="NZ_BMJS01000022.1"/>
</dbReference>
<proteinExistence type="inferred from homology"/>
<evidence type="ECO:0000256" key="4">
    <source>
        <dbReference type="ARBA" id="ARBA00022806"/>
    </source>
</evidence>
<dbReference type="GO" id="GO:0016787">
    <property type="term" value="F:hydrolase activity"/>
    <property type="evidence" value="ECO:0007669"/>
    <property type="project" value="UniProtKB-KW"/>
</dbReference>
<evidence type="ECO:0000256" key="5">
    <source>
        <dbReference type="ARBA" id="ARBA00022840"/>
    </source>
</evidence>
<comment type="similarity">
    <text evidence="1">Belongs to the DNA2/NAM7 helicase family.</text>
</comment>
<feature type="domain" description="DNA2/NAM7 helicase helicase" evidence="7">
    <location>
        <begin position="717"/>
        <end position="790"/>
    </location>
</feature>
<evidence type="ECO:0000256" key="3">
    <source>
        <dbReference type="ARBA" id="ARBA00022801"/>
    </source>
</evidence>
<dbReference type="Pfam" id="PF13087">
    <property type="entry name" value="AAA_12"/>
    <property type="match status" value="1"/>
</dbReference>
<dbReference type="InterPro" id="IPR041679">
    <property type="entry name" value="DNA2/NAM7-like_C"/>
</dbReference>
<dbReference type="InterPro" id="IPR027417">
    <property type="entry name" value="P-loop_NTPase"/>
</dbReference>
<dbReference type="InterPro" id="IPR041677">
    <property type="entry name" value="DNA2/NAM7_AAA_11"/>
</dbReference>
<accession>A0A8J2Z5K7</accession>
<protein>
    <submittedName>
        <fullName evidence="9">ATP-binding protein</fullName>
    </submittedName>
</protein>
<feature type="domain" description="DNA2/NAM7 helicase-like C-terminal" evidence="8">
    <location>
        <begin position="910"/>
        <end position="1026"/>
    </location>
</feature>
<dbReference type="Gene3D" id="3.40.50.300">
    <property type="entry name" value="P-loop containing nucleotide triphosphate hydrolases"/>
    <property type="match status" value="2"/>
</dbReference>
<evidence type="ECO:0000313" key="10">
    <source>
        <dbReference type="Proteomes" id="UP000636949"/>
    </source>
</evidence>
<organism evidence="9 10">
    <name type="scientific">Cysteiniphilum litorale</name>
    <dbReference type="NCBI Taxonomy" id="2056700"/>
    <lineage>
        <taxon>Bacteria</taxon>
        <taxon>Pseudomonadati</taxon>
        <taxon>Pseudomonadota</taxon>
        <taxon>Gammaproteobacteria</taxon>
        <taxon>Thiotrichales</taxon>
        <taxon>Fastidiosibacteraceae</taxon>
        <taxon>Cysteiniphilum</taxon>
    </lineage>
</organism>
<dbReference type="CDD" id="cd18808">
    <property type="entry name" value="SF1_C_Upf1"/>
    <property type="match status" value="1"/>
</dbReference>
<evidence type="ECO:0000256" key="2">
    <source>
        <dbReference type="ARBA" id="ARBA00022741"/>
    </source>
</evidence>
<dbReference type="InterPro" id="IPR047187">
    <property type="entry name" value="SF1_C_Upf1"/>
</dbReference>
<dbReference type="SUPFAM" id="SSF52540">
    <property type="entry name" value="P-loop containing nucleoside triphosphate hydrolases"/>
    <property type="match status" value="1"/>
</dbReference>
<dbReference type="EMBL" id="BMJS01000022">
    <property type="protein sequence ID" value="GGG01708.1"/>
    <property type="molecule type" value="Genomic_DNA"/>
</dbReference>
<dbReference type="AlphaFoldDB" id="A0A8J2Z5K7"/>
<dbReference type="InterPro" id="IPR050534">
    <property type="entry name" value="Coronavir_polyprotein_1ab"/>
</dbReference>
<keyword evidence="5 9" id="KW-0067">ATP-binding</keyword>
<comment type="caution">
    <text evidence="9">The sequence shown here is derived from an EMBL/GenBank/DDBJ whole genome shotgun (WGS) entry which is preliminary data.</text>
</comment>
<keyword evidence="10" id="KW-1185">Reference proteome</keyword>
<sequence>MYTLHINLFDLNEINTIVDNVFNEVSDGYQEVEWEERKDENLTEGFSCYAKLTVDQNGTPLFDTMSVSTLPWALGKLCQNALDQLVMTEFEKSCEKLQEGLCRIENELPLHPDNEGLKVLNASSLYKLSKLLNDWANLNLEDNLWLFKIDWKEIKSSKKEEQLKLLRHDGMENGLSRDNLLFDRREEEEGAQEADEENDANEFVMPILNSFYIEDIERVICFLSAGFDHKPLMSYLSFVDEKHVDLYTPNALPLIADKLSPDMTPRARWPSKISHQMSLMQQFAINTVFDELHNEGVLSINGPPGTGKTTLLRDIVAENLVNRSKVLASFDDVRKSLDEQFYPKSELFGFEMVVASSNNKAVENISKELPLRKDIDGLFSDLSYLSSVANQVNAKKRKGHLQAMNDQEHCWGLISAAGGSSRNRKNLVDRMFYTKHYQPYSEQESKRPTGFDYLNFWRWRDVEQEKIESFSQAKYKFNKKYDELERYRDKIKKFQELQAYFKEYNKDKATIEQRQALDVAKLAYEDYVALNESIEEKCKRFEERIKFIEDELSLFKKPHWLSYLFKRAKVKAYQNQLSTITKELLEQRKLYLSFKDTHVDFDRKVKLNHLKNNLEKAQEALGKAVLQFKNKEALFEKLNQSLVDLRIPCHTHSIYDVDTQRQSYWQSEHLNCLRSELFVCAMHLHQSWLYEASCYELFRQNVLFGLSQLLQGGCQIRQETLWKSLFLMVPVLSTTFASVGNMFRSIGCAQLGWLMIDEAGQAVPHAAVGSIWRAKRTVVVGDPLQIEPVFTTPQKLVDKLMDSVLPNSYQDWLPYQYSVQQVADRANQYGCNISINNQKTWIGIPLWVHRRCIDPMFSVANKIAYESRMIHGFENEKIQPQLHSSLGQNKWIQVSGVCTVKQYVPEIGERVSYLLQEVTKNSKSALSSIYVITPFKAVKKELQALMYRLMSQSSIFNNVGYKELSFWIKNNIGTVHTFQGKENETVILALGCDQQNEGGAWWASGKPNLLNVAITRAKRNLYVIGDWNIWGQKKYFKELYQQLERNKRIENVC</sequence>
<dbReference type="GO" id="GO:0043139">
    <property type="term" value="F:5'-3' DNA helicase activity"/>
    <property type="evidence" value="ECO:0007669"/>
    <property type="project" value="TreeGrafter"/>
</dbReference>
<feature type="coiled-coil region" evidence="6">
    <location>
        <begin position="524"/>
        <end position="551"/>
    </location>
</feature>
<evidence type="ECO:0000259" key="8">
    <source>
        <dbReference type="Pfam" id="PF13087"/>
    </source>
</evidence>